<dbReference type="CDD" id="cd06550">
    <property type="entry name" value="TM_ABC_iron-siderophores_like"/>
    <property type="match status" value="1"/>
</dbReference>
<protein>
    <submittedName>
        <fullName evidence="9">Iron complex transport system permease protein</fullName>
    </submittedName>
</protein>
<evidence type="ECO:0000313" key="10">
    <source>
        <dbReference type="Proteomes" id="UP000540656"/>
    </source>
</evidence>
<keyword evidence="5 8" id="KW-0812">Transmembrane</keyword>
<accession>A0A7Y9S2C0</accession>
<keyword evidence="3" id="KW-0813">Transport</keyword>
<dbReference type="AlphaFoldDB" id="A0A7Y9S2C0"/>
<evidence type="ECO:0000256" key="7">
    <source>
        <dbReference type="ARBA" id="ARBA00023136"/>
    </source>
</evidence>
<keyword evidence="7 8" id="KW-0472">Membrane</keyword>
<evidence type="ECO:0000256" key="5">
    <source>
        <dbReference type="ARBA" id="ARBA00022692"/>
    </source>
</evidence>
<evidence type="ECO:0000256" key="1">
    <source>
        <dbReference type="ARBA" id="ARBA00004651"/>
    </source>
</evidence>
<evidence type="ECO:0000313" key="9">
    <source>
        <dbReference type="EMBL" id="NYG60001.1"/>
    </source>
</evidence>
<evidence type="ECO:0000256" key="2">
    <source>
        <dbReference type="ARBA" id="ARBA00007935"/>
    </source>
</evidence>
<proteinExistence type="inferred from homology"/>
<keyword evidence="6 8" id="KW-1133">Transmembrane helix</keyword>
<feature type="transmembrane region" description="Helical" evidence="8">
    <location>
        <begin position="274"/>
        <end position="295"/>
    </location>
</feature>
<keyword evidence="10" id="KW-1185">Reference proteome</keyword>
<evidence type="ECO:0000256" key="4">
    <source>
        <dbReference type="ARBA" id="ARBA00022475"/>
    </source>
</evidence>
<feature type="transmembrane region" description="Helical" evidence="8">
    <location>
        <begin position="65"/>
        <end position="82"/>
    </location>
</feature>
<dbReference type="InterPro" id="IPR037294">
    <property type="entry name" value="ABC_BtuC-like"/>
</dbReference>
<evidence type="ECO:0000256" key="6">
    <source>
        <dbReference type="ARBA" id="ARBA00022989"/>
    </source>
</evidence>
<gene>
    <name evidence="9" type="ORF">BJ980_002924</name>
</gene>
<dbReference type="GO" id="GO:0005886">
    <property type="term" value="C:plasma membrane"/>
    <property type="evidence" value="ECO:0007669"/>
    <property type="project" value="UniProtKB-SubCell"/>
</dbReference>
<feature type="transmembrane region" description="Helical" evidence="8">
    <location>
        <begin position="94"/>
        <end position="113"/>
    </location>
</feature>
<organism evidence="9 10">
    <name type="scientific">Nocardioides daedukensis</name>
    <dbReference type="NCBI Taxonomy" id="634462"/>
    <lineage>
        <taxon>Bacteria</taxon>
        <taxon>Bacillati</taxon>
        <taxon>Actinomycetota</taxon>
        <taxon>Actinomycetes</taxon>
        <taxon>Propionibacteriales</taxon>
        <taxon>Nocardioidaceae</taxon>
        <taxon>Nocardioides</taxon>
    </lineage>
</organism>
<feature type="transmembrane region" description="Helical" evidence="8">
    <location>
        <begin position="307"/>
        <end position="324"/>
    </location>
</feature>
<dbReference type="Proteomes" id="UP000540656">
    <property type="component" value="Unassembled WGS sequence"/>
</dbReference>
<dbReference type="PANTHER" id="PTHR30472:SF1">
    <property type="entry name" value="FE(3+) DICITRATE TRANSPORT SYSTEM PERMEASE PROTEIN FECC-RELATED"/>
    <property type="match status" value="1"/>
</dbReference>
<evidence type="ECO:0000256" key="3">
    <source>
        <dbReference type="ARBA" id="ARBA00022448"/>
    </source>
</evidence>
<feature type="transmembrane region" description="Helical" evidence="8">
    <location>
        <begin position="235"/>
        <end position="262"/>
    </location>
</feature>
<dbReference type="InterPro" id="IPR000522">
    <property type="entry name" value="ABC_transptr_permease_BtuC"/>
</dbReference>
<sequence length="331" mass="33454">MITTPHRVPTLALVGGLALLVAALLLSLTVGKGDVGVAESLRALLAPDPTDNAHITVRTVRVPRAMLAVLVGAALALSGALVQTLTRNALAEPGLLGVTAGASFAVVVATQFFDASGQAVILVVAFAGATLAAFAVQAVGGADPLRLVLAGVALTAVLAGFSIGIRLMDPETFDVYRFWSVGSLAGREQAPLLVPCVVLLVALGAALLLGPALSAVMLGDDVAHGLGVSVAQIRVLTLLVATVLAATATAVAGPIMFVGLIVPHVVRRVAQGSITWLMALCLIVGPLLMIVADILSRVLLETGEVPVAILTAVIGGPVLIWVVRRHGAVGV</sequence>
<comment type="caution">
    <text evidence="9">The sequence shown here is derived from an EMBL/GenBank/DDBJ whole genome shotgun (WGS) entry which is preliminary data.</text>
</comment>
<keyword evidence="4" id="KW-1003">Cell membrane</keyword>
<feature type="transmembrane region" description="Helical" evidence="8">
    <location>
        <begin position="192"/>
        <end position="214"/>
    </location>
</feature>
<evidence type="ECO:0000256" key="8">
    <source>
        <dbReference type="SAM" id="Phobius"/>
    </source>
</evidence>
<dbReference type="Gene3D" id="1.10.3470.10">
    <property type="entry name" value="ABC transporter involved in vitamin B12 uptake, BtuC"/>
    <property type="match status" value="1"/>
</dbReference>
<comment type="subcellular location">
    <subcellularLocation>
        <location evidence="1">Cell membrane</location>
        <topology evidence="1">Multi-pass membrane protein</topology>
    </subcellularLocation>
</comment>
<dbReference type="SUPFAM" id="SSF81345">
    <property type="entry name" value="ABC transporter involved in vitamin B12 uptake, BtuC"/>
    <property type="match status" value="1"/>
</dbReference>
<dbReference type="Pfam" id="PF01032">
    <property type="entry name" value="FecCD"/>
    <property type="match status" value="1"/>
</dbReference>
<dbReference type="PANTHER" id="PTHR30472">
    <property type="entry name" value="FERRIC ENTEROBACTIN TRANSPORT SYSTEM PERMEASE PROTEIN"/>
    <property type="match status" value="1"/>
</dbReference>
<comment type="similarity">
    <text evidence="2">Belongs to the binding-protein-dependent transport system permease family. FecCD subfamily.</text>
</comment>
<dbReference type="GO" id="GO:0022857">
    <property type="term" value="F:transmembrane transporter activity"/>
    <property type="evidence" value="ECO:0007669"/>
    <property type="project" value="InterPro"/>
</dbReference>
<reference evidence="9 10" key="1">
    <citation type="submission" date="2020-07" db="EMBL/GenBank/DDBJ databases">
        <title>Sequencing the genomes of 1000 actinobacteria strains.</title>
        <authorList>
            <person name="Klenk H.-P."/>
        </authorList>
    </citation>
    <scope>NUCLEOTIDE SEQUENCE [LARGE SCALE GENOMIC DNA]</scope>
    <source>
        <strain evidence="9 10">DSM 23819</strain>
    </source>
</reference>
<feature type="transmembrane region" description="Helical" evidence="8">
    <location>
        <begin position="147"/>
        <end position="168"/>
    </location>
</feature>
<dbReference type="GO" id="GO:0033214">
    <property type="term" value="P:siderophore-iron import into cell"/>
    <property type="evidence" value="ECO:0007669"/>
    <property type="project" value="TreeGrafter"/>
</dbReference>
<name>A0A7Y9S2C0_9ACTN</name>
<dbReference type="RefSeq" id="WP_218855531.1">
    <property type="nucleotide sequence ID" value="NZ_JACCAA010000001.1"/>
</dbReference>
<dbReference type="EMBL" id="JACCAA010000001">
    <property type="protein sequence ID" value="NYG60001.1"/>
    <property type="molecule type" value="Genomic_DNA"/>
</dbReference>
<feature type="transmembrane region" description="Helical" evidence="8">
    <location>
        <begin position="119"/>
        <end position="140"/>
    </location>
</feature>